<sequence>MADDDDDEAFGGFASADTSQPDFQFKRGATTNNDDDDEWGDFVKSPQHSQPADLSFTGNPVSSPPAWVKPSGALPLSIFGDADEEEEENDKYSHGVSLDFSPALAPKDTSKPRDLGIIDIYNGYPEIKPDSGSDPNSSGGADPIENGSYSSSIGNAGGSAVSELNNAGFDALADSSGYNEFSLKPNVPSDANSNSDLFWMQGFTGFGSGSKSAIPSVQESGSILDANGQGQLLGSTANAVNDDGDDGWEFKDAFSNFGTEEVHNKVEPVAHEVSERSSYSSGHGRSSKKPIDLFGISNGSLNLFATSAESSGVVATSSGISSTFQEVGFVGIQPNELTSVANSFFNENDNKATLNHITDDGSEELDEDFGDFAAAPAENGPKPGVDPEAHEVSERSSYSSGLGRSSNKPLDLFGTSNGSLNLFATSTESSGVVATSSGISSTFQDVGFVGIQPNELTSVMNLFFDENNNKATLDHIKDDGSEEFDEDFGDFTSAPAENGLKPGKISTNGVLYPNGVVSAPNSKVQEKDTKVNYLTQALPLTFGNEQPEADLFKRQSTSDQRNSQTPTATISVNDLISSLYSQPEHTSSMNAFQEPAKTQLSMSNAFSSSAVVNHDEYLDDSSWSYKDASEKRVDIGGEDTSSKLKLNSYLDFYLKLKEELYVVAKSHFGRVKVCLMGKAVSQLTSKNTSCSDILKFLQLVWKELDQMNIHEETNQQDHHPGDSIEGFVQVLLEPRFQIIESEYHLSEKLLLVQKDLRSAVELIRHTTTMIKILSIGNVEEQLAYISLWSKMISACLQELNHGALIWSQAKEEHVQRQLLTEPEGREFFWAIGEIYRVIVLLGASAKLFKPWTLSGSTDSQGIYILLEESYALWATSGLEEVISTMSAPRLDDTSLLESIKQIRNLDEFELQNYVFAENESRCWLSNLTEKVAPGMKMVKWENYQCFVTLANLWANLISQNPPKLPRKCFL</sequence>
<dbReference type="PANTHER" id="PTHR35701:SF1">
    <property type="entry name" value="OS11G0148400 PROTEIN"/>
    <property type="match status" value="1"/>
</dbReference>
<dbReference type="PANTHER" id="PTHR35701">
    <property type="entry name" value="OS11G0148400 PROTEIN"/>
    <property type="match status" value="1"/>
</dbReference>
<feature type="region of interest" description="Disordered" evidence="1">
    <location>
        <begin position="1"/>
        <end position="157"/>
    </location>
</feature>
<dbReference type="Proteomes" id="UP001153555">
    <property type="component" value="Unassembled WGS sequence"/>
</dbReference>
<dbReference type="InterPro" id="IPR059024">
    <property type="entry name" value="SYNRG_C"/>
</dbReference>
<reference evidence="3" key="1">
    <citation type="submission" date="2019-12" db="EMBL/GenBank/DDBJ databases">
        <authorList>
            <person name="Scholes J."/>
        </authorList>
    </citation>
    <scope>NUCLEOTIDE SEQUENCE</scope>
</reference>
<dbReference type="Pfam" id="PF25999">
    <property type="entry name" value="SYNRG_C"/>
    <property type="match status" value="1"/>
</dbReference>
<proteinExistence type="predicted"/>
<accession>A0A9N7RI06</accession>
<feature type="region of interest" description="Disordered" evidence="1">
    <location>
        <begin position="372"/>
        <end position="405"/>
    </location>
</feature>
<evidence type="ECO:0000259" key="2">
    <source>
        <dbReference type="Pfam" id="PF25999"/>
    </source>
</evidence>
<organism evidence="3 4">
    <name type="scientific">Striga hermonthica</name>
    <name type="common">Purple witchweed</name>
    <name type="synonym">Buchnera hermonthica</name>
    <dbReference type="NCBI Taxonomy" id="68872"/>
    <lineage>
        <taxon>Eukaryota</taxon>
        <taxon>Viridiplantae</taxon>
        <taxon>Streptophyta</taxon>
        <taxon>Embryophyta</taxon>
        <taxon>Tracheophyta</taxon>
        <taxon>Spermatophyta</taxon>
        <taxon>Magnoliopsida</taxon>
        <taxon>eudicotyledons</taxon>
        <taxon>Gunneridae</taxon>
        <taxon>Pentapetalae</taxon>
        <taxon>asterids</taxon>
        <taxon>lamiids</taxon>
        <taxon>Lamiales</taxon>
        <taxon>Orobanchaceae</taxon>
        <taxon>Buchnereae</taxon>
        <taxon>Striga</taxon>
    </lineage>
</organism>
<comment type="caution">
    <text evidence="3">The sequence shown here is derived from an EMBL/GenBank/DDBJ whole genome shotgun (WGS) entry which is preliminary data.</text>
</comment>
<feature type="compositionally biased region" description="Low complexity" evidence="1">
    <location>
        <begin position="395"/>
        <end position="405"/>
    </location>
</feature>
<evidence type="ECO:0000313" key="3">
    <source>
        <dbReference type="EMBL" id="CAA0828647.1"/>
    </source>
</evidence>
<protein>
    <recommendedName>
        <fullName evidence="2">Synergin gamma C-terminal domain-containing protein</fullName>
    </recommendedName>
</protein>
<gene>
    <name evidence="3" type="ORF">SHERM_24342</name>
</gene>
<feature type="compositionally biased region" description="Polar residues" evidence="1">
    <location>
        <begin position="46"/>
        <end position="61"/>
    </location>
</feature>
<feature type="compositionally biased region" description="Low complexity" evidence="1">
    <location>
        <begin position="130"/>
        <end position="143"/>
    </location>
</feature>
<dbReference type="AlphaFoldDB" id="A0A9N7RI06"/>
<name>A0A9N7RI06_STRHE</name>
<dbReference type="OrthoDB" id="765227at2759"/>
<evidence type="ECO:0000256" key="1">
    <source>
        <dbReference type="SAM" id="MobiDB-lite"/>
    </source>
</evidence>
<feature type="compositionally biased region" description="Basic and acidic residues" evidence="1">
    <location>
        <begin position="385"/>
        <end position="394"/>
    </location>
</feature>
<dbReference type="EMBL" id="CACSLK010027752">
    <property type="protein sequence ID" value="CAA0828647.1"/>
    <property type="molecule type" value="Genomic_DNA"/>
</dbReference>
<keyword evidence="4" id="KW-1185">Reference proteome</keyword>
<feature type="domain" description="Synergin gamma C-terminal" evidence="2">
    <location>
        <begin position="778"/>
        <end position="964"/>
    </location>
</feature>
<evidence type="ECO:0000313" key="4">
    <source>
        <dbReference type="Proteomes" id="UP001153555"/>
    </source>
</evidence>